<evidence type="ECO:0000256" key="1">
    <source>
        <dbReference type="ARBA" id="ARBA00004418"/>
    </source>
</evidence>
<evidence type="ECO:0000256" key="2">
    <source>
        <dbReference type="ARBA" id="ARBA00008150"/>
    </source>
</evidence>
<dbReference type="GO" id="GO:0032885">
    <property type="term" value="P:regulation of polysaccharide biosynthetic process"/>
    <property type="evidence" value="ECO:0007669"/>
    <property type="project" value="TreeGrafter"/>
</dbReference>
<evidence type="ECO:0000256" key="4">
    <source>
        <dbReference type="ARBA" id="ARBA00022764"/>
    </source>
</evidence>
<dbReference type="Pfam" id="PF03888">
    <property type="entry name" value="MucB_RseB"/>
    <property type="match status" value="1"/>
</dbReference>
<name>A0AAW7X0E5_9GAMM</name>
<feature type="chain" id="PRO_5043801612" evidence="6">
    <location>
        <begin position="23"/>
        <end position="366"/>
    </location>
</feature>
<feature type="domain" description="MucB/RseB N-terminal" evidence="7">
    <location>
        <begin position="29"/>
        <end position="190"/>
    </location>
</feature>
<accession>A0AAW7X0E5</accession>
<comment type="similarity">
    <text evidence="2">Belongs to the RseB family.</text>
</comment>
<dbReference type="GO" id="GO:0045152">
    <property type="term" value="F:antisigma factor binding"/>
    <property type="evidence" value="ECO:0007669"/>
    <property type="project" value="TreeGrafter"/>
</dbReference>
<keyword evidence="3 6" id="KW-0732">Signal</keyword>
<feature type="signal peptide" evidence="6">
    <location>
        <begin position="1"/>
        <end position="22"/>
    </location>
</feature>
<keyword evidence="4" id="KW-0574">Periplasm</keyword>
<dbReference type="Gene3D" id="2.50.20.10">
    <property type="entry name" value="Lipoprotein localisation LolA/LolB/LppX"/>
    <property type="match status" value="1"/>
</dbReference>
<feature type="region of interest" description="Disordered" evidence="5">
    <location>
        <begin position="221"/>
        <end position="270"/>
    </location>
</feature>
<dbReference type="AlphaFoldDB" id="A0AAW7X0E5"/>
<gene>
    <name evidence="9" type="ORF">Q4521_00490</name>
</gene>
<dbReference type="Proteomes" id="UP001169760">
    <property type="component" value="Unassembled WGS sequence"/>
</dbReference>
<evidence type="ECO:0000256" key="3">
    <source>
        <dbReference type="ARBA" id="ARBA00022729"/>
    </source>
</evidence>
<protein>
    <submittedName>
        <fullName evidence="9">MucB/RseB C-terminal domain-containing protein</fullName>
    </submittedName>
</protein>
<dbReference type="Gene3D" id="3.30.200.100">
    <property type="entry name" value="MucB/RseB, C-terminal domain"/>
    <property type="match status" value="1"/>
</dbReference>
<dbReference type="InterPro" id="IPR033434">
    <property type="entry name" value="MucB/RseB_N"/>
</dbReference>
<evidence type="ECO:0000313" key="9">
    <source>
        <dbReference type="EMBL" id="MDO6420940.1"/>
    </source>
</evidence>
<dbReference type="GO" id="GO:0030288">
    <property type="term" value="C:outer membrane-bounded periplasmic space"/>
    <property type="evidence" value="ECO:0007669"/>
    <property type="project" value="TreeGrafter"/>
</dbReference>
<feature type="domain" description="MucB/RseB C-terminal" evidence="8">
    <location>
        <begin position="270"/>
        <end position="360"/>
    </location>
</feature>
<dbReference type="PANTHER" id="PTHR38782:SF1">
    <property type="entry name" value="SIGMA-E FACTOR REGULATORY PROTEIN RSEB"/>
    <property type="match status" value="1"/>
</dbReference>
<dbReference type="InterPro" id="IPR033436">
    <property type="entry name" value="MucB/RseB_C"/>
</dbReference>
<evidence type="ECO:0000256" key="6">
    <source>
        <dbReference type="SAM" id="SignalP"/>
    </source>
</evidence>
<evidence type="ECO:0000313" key="10">
    <source>
        <dbReference type="Proteomes" id="UP001169760"/>
    </source>
</evidence>
<reference evidence="9" key="1">
    <citation type="submission" date="2023-07" db="EMBL/GenBank/DDBJ databases">
        <title>Genome content predicts the carbon catabolic preferences of heterotrophic bacteria.</title>
        <authorList>
            <person name="Gralka M."/>
        </authorList>
    </citation>
    <scope>NUCLEOTIDE SEQUENCE</scope>
    <source>
        <strain evidence="9">I3M17_2</strain>
    </source>
</reference>
<comment type="subcellular location">
    <subcellularLocation>
        <location evidence="1">Periplasm</location>
    </subcellularLocation>
</comment>
<proteinExistence type="inferred from homology"/>
<dbReference type="PANTHER" id="PTHR38782">
    <property type="match status" value="1"/>
</dbReference>
<feature type="compositionally biased region" description="Low complexity" evidence="5">
    <location>
        <begin position="242"/>
        <end position="257"/>
    </location>
</feature>
<evidence type="ECO:0000259" key="8">
    <source>
        <dbReference type="Pfam" id="PF17188"/>
    </source>
</evidence>
<dbReference type="RefSeq" id="WP_303490079.1">
    <property type="nucleotide sequence ID" value="NZ_JAUOPB010000001.1"/>
</dbReference>
<dbReference type="CDD" id="cd16327">
    <property type="entry name" value="RseB"/>
    <property type="match status" value="1"/>
</dbReference>
<dbReference type="EMBL" id="JAUOPB010000001">
    <property type="protein sequence ID" value="MDO6420940.1"/>
    <property type="molecule type" value="Genomic_DNA"/>
</dbReference>
<organism evidence="9 10">
    <name type="scientific">Saccharophagus degradans</name>
    <dbReference type="NCBI Taxonomy" id="86304"/>
    <lineage>
        <taxon>Bacteria</taxon>
        <taxon>Pseudomonadati</taxon>
        <taxon>Pseudomonadota</taxon>
        <taxon>Gammaproteobacteria</taxon>
        <taxon>Cellvibrionales</taxon>
        <taxon>Cellvibrionaceae</taxon>
        <taxon>Saccharophagus</taxon>
    </lineage>
</organism>
<dbReference type="InterPro" id="IPR038484">
    <property type="entry name" value="MucB/RseB_C_sf"/>
</dbReference>
<dbReference type="PIRSF" id="PIRSF005427">
    <property type="entry name" value="RseB"/>
    <property type="match status" value="1"/>
</dbReference>
<evidence type="ECO:0000256" key="5">
    <source>
        <dbReference type="SAM" id="MobiDB-lite"/>
    </source>
</evidence>
<sequence length="366" mass="39366">MKIALSLAIVLAVVGVSPAVSALDKTSSVAEILNLLGNSTKSQNYRGEFTYEHDGTIDMLRVVHAVIDGVEYERIYHLNGPEKSFMREGQSIDCVTAGNHLLRGRRLTLSSGRMVSIDQNYQFHMRGEERIAGREALILQLLPKDPYRYGMVLGVDKQTGLLTKAVITEGQKKVWERIQFVSLSLDDDMGIEAIYPDLATGKSSLAPLVESSMVDGSVVDGSMVDGSVPPEAPASPEGSVIDNSSEASAGAEAPANDPDQDCRQPAASKAPLQPAWVPNGFVLSDYSYSDEDGHMETYTDGLSVFSIFIGRVTDKPSQAVVRNGATVSLLTSVPSDNQFVTITVVGEVPAVTAHRVTQSLRVPVVK</sequence>
<evidence type="ECO:0000259" key="7">
    <source>
        <dbReference type="Pfam" id="PF03888"/>
    </source>
</evidence>
<comment type="caution">
    <text evidence="9">The sequence shown here is derived from an EMBL/GenBank/DDBJ whole genome shotgun (WGS) entry which is preliminary data.</text>
</comment>
<dbReference type="Pfam" id="PF17188">
    <property type="entry name" value="MucB_RseB_C"/>
    <property type="match status" value="1"/>
</dbReference>
<dbReference type="InterPro" id="IPR005588">
    <property type="entry name" value="MucB_RseB"/>
</dbReference>